<evidence type="ECO:0000259" key="2">
    <source>
        <dbReference type="Pfam" id="PF00561"/>
    </source>
</evidence>
<feature type="signal peptide" evidence="1">
    <location>
        <begin position="1"/>
        <end position="31"/>
    </location>
</feature>
<dbReference type="PRINTS" id="PR00412">
    <property type="entry name" value="EPOXHYDRLASE"/>
</dbReference>
<accession>A0AAN2CAQ4</accession>
<gene>
    <name evidence="3" type="primary">dhaA</name>
    <name evidence="3" type="ORF">WPS_26370</name>
</gene>
<name>A0AAN2CAQ4_UNVUL</name>
<dbReference type="Proteomes" id="UP001317532">
    <property type="component" value="Chromosome"/>
</dbReference>
<reference evidence="3 4" key="1">
    <citation type="journal article" date="2022" name="ISME Commun">
        <title>Vulcanimicrobium alpinus gen. nov. sp. nov., the first cultivated representative of the candidate phylum 'Eremiobacterota', is a metabolically versatile aerobic anoxygenic phototroph.</title>
        <authorList>
            <person name="Yabe S."/>
            <person name="Muto K."/>
            <person name="Abe K."/>
            <person name="Yokota A."/>
            <person name="Staudigel H."/>
            <person name="Tebo B.M."/>
        </authorList>
    </citation>
    <scope>NUCLEOTIDE SEQUENCE [LARGE SCALE GENOMIC DNA]</scope>
    <source>
        <strain evidence="3 4">WC8-2</strain>
    </source>
</reference>
<feature type="chain" id="PRO_5042898494" evidence="1">
    <location>
        <begin position="32"/>
        <end position="321"/>
    </location>
</feature>
<evidence type="ECO:0000256" key="1">
    <source>
        <dbReference type="SAM" id="SignalP"/>
    </source>
</evidence>
<keyword evidence="4" id="KW-1185">Reference proteome</keyword>
<dbReference type="GO" id="GO:0016020">
    <property type="term" value="C:membrane"/>
    <property type="evidence" value="ECO:0007669"/>
    <property type="project" value="TreeGrafter"/>
</dbReference>
<protein>
    <submittedName>
        <fullName evidence="3">Haloalkane dehalogenase 3</fullName>
    </submittedName>
</protein>
<dbReference type="PANTHER" id="PTHR43798">
    <property type="entry name" value="MONOACYLGLYCEROL LIPASE"/>
    <property type="match status" value="1"/>
</dbReference>
<dbReference type="InterPro" id="IPR050266">
    <property type="entry name" value="AB_hydrolase_sf"/>
</dbReference>
<dbReference type="EMBL" id="AP025523">
    <property type="protein sequence ID" value="BDE07361.1"/>
    <property type="molecule type" value="Genomic_DNA"/>
</dbReference>
<feature type="domain" description="AB hydrolase-1" evidence="2">
    <location>
        <begin position="65"/>
        <end position="179"/>
    </location>
</feature>
<proteinExistence type="predicted"/>
<dbReference type="InterPro" id="IPR000639">
    <property type="entry name" value="Epox_hydrolase-like"/>
</dbReference>
<dbReference type="NCBIfam" id="NF002938">
    <property type="entry name" value="PRK03592.1"/>
    <property type="match status" value="1"/>
</dbReference>
<dbReference type="GO" id="GO:0003824">
    <property type="term" value="F:catalytic activity"/>
    <property type="evidence" value="ECO:0007669"/>
    <property type="project" value="InterPro"/>
</dbReference>
<evidence type="ECO:0000313" key="4">
    <source>
        <dbReference type="Proteomes" id="UP001317532"/>
    </source>
</evidence>
<dbReference type="SUPFAM" id="SSF53474">
    <property type="entry name" value="alpha/beta-Hydrolases"/>
    <property type="match status" value="1"/>
</dbReference>
<dbReference type="PROSITE" id="PS51318">
    <property type="entry name" value="TAT"/>
    <property type="match status" value="1"/>
</dbReference>
<dbReference type="InterPro" id="IPR006311">
    <property type="entry name" value="TAT_signal"/>
</dbReference>
<sequence>MHDTMTRRTAARLIAASTAAVAAVRPFHAEAAPSKTISPVDPHPRKRVTVLDASMSYVEVGSGDPIVLLHGNPTWSYLWRNVISGLHGTGRLLAPDLVGMGQSSPSPQRRYQVVDHARYLDAWFDAVGATKNVTLVLHDWGSALGFHRAARFPDQVRAIAHMEAIIQDRTWAEFGPFEQTFRTLRSPKGEELVLDHDFFVEQVLPHAVLRKLGPDELEHYRAPFRTRASRWPTLIFPREIPVEGQPADVAAIVANSKRYLSAATIPKTFINVVPGTISESARAAARRFPNTKEVTVKGIHYVQEDSPAQIADAVRDLLTRA</sequence>
<dbReference type="AlphaFoldDB" id="A0AAN2CAQ4"/>
<dbReference type="Pfam" id="PF00561">
    <property type="entry name" value="Abhydrolase_1"/>
    <property type="match status" value="1"/>
</dbReference>
<organism evidence="3 4">
    <name type="scientific">Vulcanimicrobium alpinum</name>
    <dbReference type="NCBI Taxonomy" id="3016050"/>
    <lineage>
        <taxon>Bacteria</taxon>
        <taxon>Bacillati</taxon>
        <taxon>Vulcanimicrobiota</taxon>
        <taxon>Vulcanimicrobiia</taxon>
        <taxon>Vulcanimicrobiales</taxon>
        <taxon>Vulcanimicrobiaceae</taxon>
        <taxon>Vulcanimicrobium</taxon>
    </lineage>
</organism>
<dbReference type="InterPro" id="IPR000073">
    <property type="entry name" value="AB_hydrolase_1"/>
</dbReference>
<keyword evidence="1" id="KW-0732">Signal</keyword>
<dbReference type="Gene3D" id="3.40.50.1820">
    <property type="entry name" value="alpha/beta hydrolase"/>
    <property type="match status" value="1"/>
</dbReference>
<dbReference type="KEGG" id="vab:WPS_26370"/>
<dbReference type="PANTHER" id="PTHR43798:SF24">
    <property type="entry name" value="CIS-3-ALKYL-4-ALKYLOXETAN-2-ONE DECARBOXYLASE"/>
    <property type="match status" value="1"/>
</dbReference>
<evidence type="ECO:0000313" key="3">
    <source>
        <dbReference type="EMBL" id="BDE07361.1"/>
    </source>
</evidence>
<dbReference type="InterPro" id="IPR029058">
    <property type="entry name" value="AB_hydrolase_fold"/>
</dbReference>